<dbReference type="InterPro" id="IPR005590">
    <property type="entry name" value="DUF333"/>
</dbReference>
<evidence type="ECO:0000256" key="1">
    <source>
        <dbReference type="SAM" id="SignalP"/>
    </source>
</evidence>
<feature type="signal peptide" evidence="1">
    <location>
        <begin position="1"/>
        <end position="22"/>
    </location>
</feature>
<dbReference type="RefSeq" id="WP_173576711.1">
    <property type="nucleotide sequence ID" value="NZ_WOSW01000008.1"/>
</dbReference>
<evidence type="ECO:0000313" key="2">
    <source>
        <dbReference type="EMBL" id="NHO32185.1"/>
    </source>
</evidence>
<keyword evidence="1" id="KW-0732">Signal</keyword>
<dbReference type="PANTHER" id="PTHR38008">
    <property type="entry name" value="HEMOLYSIN-RELATED"/>
    <property type="match status" value="1"/>
</dbReference>
<organism evidence="2 3">
    <name type="scientific">Acetobacter fallax</name>
    <dbReference type="NCBI Taxonomy" id="1737473"/>
    <lineage>
        <taxon>Bacteria</taxon>
        <taxon>Pseudomonadati</taxon>
        <taxon>Pseudomonadota</taxon>
        <taxon>Alphaproteobacteria</taxon>
        <taxon>Acetobacterales</taxon>
        <taxon>Acetobacteraceae</taxon>
        <taxon>Acetobacter</taxon>
    </lineage>
</organism>
<feature type="chain" id="PRO_5046993388" evidence="1">
    <location>
        <begin position="23"/>
        <end position="90"/>
    </location>
</feature>
<dbReference type="PANTHER" id="PTHR38008:SF2">
    <property type="entry name" value="HEMOLYSIN"/>
    <property type="match status" value="1"/>
</dbReference>
<gene>
    <name evidence="2" type="ORF">GOB84_06335</name>
</gene>
<name>A0ABX0K709_9PROT</name>
<accession>A0ABX0K709</accession>
<proteinExistence type="predicted"/>
<keyword evidence="3" id="KW-1185">Reference proteome</keyword>
<dbReference type="Proteomes" id="UP000615326">
    <property type="component" value="Unassembled WGS sequence"/>
</dbReference>
<protein>
    <submittedName>
        <fullName evidence="2">DUF333 domain-containing protein</fullName>
    </submittedName>
</protein>
<comment type="caution">
    <text evidence="2">The sequence shown here is derived from an EMBL/GenBank/DDBJ whole genome shotgun (WGS) entry which is preliminary data.</text>
</comment>
<reference evidence="2 3" key="1">
    <citation type="journal article" date="2020" name="Int. J. Syst. Evol. Microbiol.">
        <title>Novel acetic acid bacteria from cider fermentations: Acetobacter conturbans sp. nov. and Acetobacter fallax sp. nov.</title>
        <authorList>
            <person name="Sombolestani A.S."/>
            <person name="Cleenwerck I."/>
            <person name="Cnockaert M."/>
            <person name="Borremans W."/>
            <person name="Wieme A.D."/>
            <person name="De Vuyst L."/>
            <person name="Vandamme P."/>
        </authorList>
    </citation>
    <scope>NUCLEOTIDE SEQUENCE [LARGE SCALE GENOMIC DNA]</scope>
    <source>
        <strain evidence="2 3">LMG 1637</strain>
    </source>
</reference>
<dbReference type="Pfam" id="PF03891">
    <property type="entry name" value="DUF333"/>
    <property type="match status" value="1"/>
</dbReference>
<evidence type="ECO:0000313" key="3">
    <source>
        <dbReference type="Proteomes" id="UP000615326"/>
    </source>
</evidence>
<dbReference type="EMBL" id="WOSW01000008">
    <property type="protein sequence ID" value="NHO32185.1"/>
    <property type="molecule type" value="Genomic_DNA"/>
</dbReference>
<sequence>MMRKPAVLGTLCLLLPACSGSAAVSPSGDGAPPHRIGMPNPASAYCIKVGGTLEIRKEADGSRGYCHLPDGRVIEEWTLYRSAAKAGQGN</sequence>